<evidence type="ECO:0000256" key="1">
    <source>
        <dbReference type="SAM" id="SignalP"/>
    </source>
</evidence>
<keyword evidence="1" id="KW-0732">Signal</keyword>
<dbReference type="RefSeq" id="WP_013272732.1">
    <property type="nucleotide sequence ID" value="NC_014376.1"/>
</dbReference>
<protein>
    <recommendedName>
        <fullName evidence="4">Bypass of forespore C C-terminal domain-containing protein</fullName>
    </recommendedName>
</protein>
<evidence type="ECO:0000313" key="3">
    <source>
        <dbReference type="Proteomes" id="UP000001662"/>
    </source>
</evidence>
<dbReference type="HOGENOM" id="CLU_1913413_0_0_9"/>
<dbReference type="EMBL" id="CP002109">
    <property type="protein sequence ID" value="ADL04644.1"/>
    <property type="molecule type" value="Genomic_DNA"/>
</dbReference>
<dbReference type="STRING" id="610130.Closa_2065"/>
<sequence>MKKYMFCFLLFVAASAICLGIGFAITKDSVRPEEALPGATIETETVTEAQIVINQEEEEAEPVNAKSKEKYYLVSEDGYLLVLYQDKTTICLYTHMPITDFPEEERGKLMEGIWFSSMIEVFNYLESYTS</sequence>
<keyword evidence="3" id="KW-1185">Reference proteome</keyword>
<dbReference type="AlphaFoldDB" id="D9R197"/>
<organism evidence="2 3">
    <name type="scientific">Lacrimispora saccharolytica (strain ATCC 35040 / DSM 2544 / NRCC 2533 / WM1)</name>
    <name type="common">Clostridium saccharolyticum</name>
    <dbReference type="NCBI Taxonomy" id="610130"/>
    <lineage>
        <taxon>Bacteria</taxon>
        <taxon>Bacillati</taxon>
        <taxon>Bacillota</taxon>
        <taxon>Clostridia</taxon>
        <taxon>Lachnospirales</taxon>
        <taxon>Lachnospiraceae</taxon>
        <taxon>Lacrimispora</taxon>
    </lineage>
</organism>
<name>D9R197_LACSW</name>
<proteinExistence type="predicted"/>
<reference evidence="2" key="1">
    <citation type="submission" date="2010-07" db="EMBL/GenBank/DDBJ databases">
        <title>Complete sequence of Clostridium saccharolyticum WM1.</title>
        <authorList>
            <consortium name="US DOE Joint Genome Institute"/>
            <person name="Lucas S."/>
            <person name="Copeland A."/>
            <person name="Lapidus A."/>
            <person name="Cheng J.-F."/>
            <person name="Bruce D."/>
            <person name="Goodwin L."/>
            <person name="Pitluck S."/>
            <person name="Chertkov O."/>
            <person name="Detter J.C."/>
            <person name="Han C."/>
            <person name="Tapia R."/>
            <person name="Land M."/>
            <person name="Hauser L."/>
            <person name="Chang Y.-J."/>
            <person name="Jeffries C."/>
            <person name="Kyrpides N."/>
            <person name="Ivanova N."/>
            <person name="Mikhailova N."/>
            <person name="Mouttaki H."/>
            <person name="Lin L."/>
            <person name="Zhou J."/>
            <person name="Hemme C.L."/>
            <person name="Woyke T."/>
        </authorList>
    </citation>
    <scope>NUCLEOTIDE SEQUENCE [LARGE SCALE GENOMIC DNA]</scope>
    <source>
        <strain evidence="2">WM1</strain>
    </source>
</reference>
<dbReference type="Proteomes" id="UP000001662">
    <property type="component" value="Chromosome"/>
</dbReference>
<gene>
    <name evidence="2" type="ordered locus">Closa_2065</name>
</gene>
<evidence type="ECO:0000313" key="2">
    <source>
        <dbReference type="EMBL" id="ADL04644.1"/>
    </source>
</evidence>
<accession>D9R197</accession>
<dbReference type="PaxDb" id="610130-Closa_2065"/>
<feature type="chain" id="PRO_5003127220" description="Bypass of forespore C C-terminal domain-containing protein" evidence="1">
    <location>
        <begin position="25"/>
        <end position="130"/>
    </location>
</feature>
<feature type="signal peptide" evidence="1">
    <location>
        <begin position="1"/>
        <end position="24"/>
    </location>
</feature>
<dbReference type="eggNOG" id="ENOG5033VHE">
    <property type="taxonomic scope" value="Bacteria"/>
</dbReference>
<dbReference type="OrthoDB" id="1912898at2"/>
<evidence type="ECO:0008006" key="4">
    <source>
        <dbReference type="Google" id="ProtNLM"/>
    </source>
</evidence>
<dbReference type="KEGG" id="csh:Closa_2065"/>